<dbReference type="InterPro" id="IPR013057">
    <property type="entry name" value="AA_transpt_TM"/>
</dbReference>
<organism evidence="13 14">
    <name type="scientific">Digitaria exilis</name>
    <dbReference type="NCBI Taxonomy" id="1010633"/>
    <lineage>
        <taxon>Eukaryota</taxon>
        <taxon>Viridiplantae</taxon>
        <taxon>Streptophyta</taxon>
        <taxon>Embryophyta</taxon>
        <taxon>Tracheophyta</taxon>
        <taxon>Spermatophyta</taxon>
        <taxon>Magnoliopsida</taxon>
        <taxon>Liliopsida</taxon>
        <taxon>Poales</taxon>
        <taxon>Poaceae</taxon>
        <taxon>PACMAD clade</taxon>
        <taxon>Panicoideae</taxon>
        <taxon>Panicodae</taxon>
        <taxon>Paniceae</taxon>
        <taxon>Anthephorinae</taxon>
        <taxon>Digitaria</taxon>
    </lineage>
</organism>
<evidence type="ECO:0000256" key="3">
    <source>
        <dbReference type="ARBA" id="ARBA00022475"/>
    </source>
</evidence>
<name>A0A835KGB2_9POAL</name>
<feature type="transmembrane region" description="Helical" evidence="11">
    <location>
        <begin position="494"/>
        <end position="515"/>
    </location>
</feature>
<keyword evidence="4 11" id="KW-0812">Transmembrane</keyword>
<proteinExistence type="inferred from homology"/>
<keyword evidence="2" id="KW-0813">Transport</keyword>
<evidence type="ECO:0000256" key="1">
    <source>
        <dbReference type="ARBA" id="ARBA00004236"/>
    </source>
</evidence>
<keyword evidence="14" id="KW-1185">Reference proteome</keyword>
<evidence type="ECO:0000313" key="14">
    <source>
        <dbReference type="Proteomes" id="UP000636709"/>
    </source>
</evidence>
<comment type="caution">
    <text evidence="13">The sequence shown here is derived from an EMBL/GenBank/DDBJ whole genome shotgun (WGS) entry which is preliminary data.</text>
</comment>
<reference evidence="13" key="1">
    <citation type="submission" date="2020-07" db="EMBL/GenBank/DDBJ databases">
        <title>Genome sequence and genetic diversity analysis of an under-domesticated orphan crop, white fonio (Digitaria exilis).</title>
        <authorList>
            <person name="Bennetzen J.L."/>
            <person name="Chen S."/>
            <person name="Ma X."/>
            <person name="Wang X."/>
            <person name="Yssel A.E.J."/>
            <person name="Chaluvadi S.R."/>
            <person name="Johnson M."/>
            <person name="Gangashetty P."/>
            <person name="Hamidou F."/>
            <person name="Sanogo M.D."/>
            <person name="Zwaenepoel A."/>
            <person name="Wallace J."/>
            <person name="Van De Peer Y."/>
            <person name="Van Deynze A."/>
        </authorList>
    </citation>
    <scope>NUCLEOTIDE SEQUENCE</scope>
    <source>
        <tissue evidence="13">Leaves</tissue>
    </source>
</reference>
<feature type="transmembrane region" description="Helical" evidence="11">
    <location>
        <begin position="337"/>
        <end position="354"/>
    </location>
</feature>
<gene>
    <name evidence="13" type="ORF">HU200_019798</name>
</gene>
<dbReference type="Proteomes" id="UP000636709">
    <property type="component" value="Unassembled WGS sequence"/>
</dbReference>
<evidence type="ECO:0000256" key="4">
    <source>
        <dbReference type="ARBA" id="ARBA00022692"/>
    </source>
</evidence>
<feature type="transmembrane region" description="Helical" evidence="11">
    <location>
        <begin position="552"/>
        <end position="572"/>
    </location>
</feature>
<feature type="transmembrane region" description="Helical" evidence="11">
    <location>
        <begin position="455"/>
        <end position="474"/>
    </location>
</feature>
<protein>
    <recommendedName>
        <fullName evidence="12">Amino acid transporter transmembrane domain-containing protein</fullName>
    </recommendedName>
</protein>
<evidence type="ECO:0000256" key="7">
    <source>
        <dbReference type="ARBA" id="ARBA00022989"/>
    </source>
</evidence>
<feature type="domain" description="Amino acid transporter transmembrane" evidence="12">
    <location>
        <begin position="205"/>
        <end position="635"/>
    </location>
</feature>
<dbReference type="GO" id="GO:0015293">
    <property type="term" value="F:symporter activity"/>
    <property type="evidence" value="ECO:0007669"/>
    <property type="project" value="UniProtKB-KW"/>
</dbReference>
<feature type="transmembrane region" description="Helical" evidence="11">
    <location>
        <begin position="209"/>
        <end position="232"/>
    </location>
</feature>
<evidence type="ECO:0000256" key="11">
    <source>
        <dbReference type="SAM" id="Phobius"/>
    </source>
</evidence>
<keyword evidence="6" id="KW-0029">Amino-acid transport</keyword>
<evidence type="ECO:0000256" key="8">
    <source>
        <dbReference type="ARBA" id="ARBA00023136"/>
    </source>
</evidence>
<keyword evidence="5" id="KW-0769">Symport</keyword>
<evidence type="ECO:0000256" key="6">
    <source>
        <dbReference type="ARBA" id="ARBA00022970"/>
    </source>
</evidence>
<evidence type="ECO:0000259" key="12">
    <source>
        <dbReference type="Pfam" id="PF01490"/>
    </source>
</evidence>
<dbReference type="GO" id="GO:0006865">
    <property type="term" value="P:amino acid transport"/>
    <property type="evidence" value="ECO:0007669"/>
    <property type="project" value="UniProtKB-KW"/>
</dbReference>
<accession>A0A835KGB2</accession>
<keyword evidence="3" id="KW-1003">Cell membrane</keyword>
<comment type="subcellular location">
    <subcellularLocation>
        <location evidence="1">Cell membrane</location>
    </subcellularLocation>
</comment>
<feature type="compositionally biased region" description="Low complexity" evidence="10">
    <location>
        <begin position="71"/>
        <end position="84"/>
    </location>
</feature>
<comment type="similarity">
    <text evidence="9">Belongs to the amino acid/polyamine transporter 2 family. Amino acid/auxin permease (AAAP) (TC 2.A.18.2) subfamily.</text>
</comment>
<evidence type="ECO:0000256" key="2">
    <source>
        <dbReference type="ARBA" id="ARBA00022448"/>
    </source>
</evidence>
<feature type="transmembrane region" description="Helical" evidence="11">
    <location>
        <begin position="238"/>
        <end position="262"/>
    </location>
</feature>
<dbReference type="Pfam" id="PF01490">
    <property type="entry name" value="Aa_trans"/>
    <property type="match status" value="1"/>
</dbReference>
<keyword evidence="7 11" id="KW-1133">Transmembrane helix</keyword>
<dbReference type="OrthoDB" id="40134at2759"/>
<keyword evidence="8 11" id="KW-0472">Membrane</keyword>
<feature type="compositionally biased region" description="Basic residues" evidence="10">
    <location>
        <begin position="152"/>
        <end position="161"/>
    </location>
</feature>
<sequence>MASVFSLHAQLPPAERSRQRAQIRPDIIEVTAVKVMIETHTHNAAACGRLRKAGQQDDDLRAHCDLTNFRSSPQPTQSSKPPTQDTDKDSSLFLPTSPTQKQVSPLPPLYMASSLPIGHHTDTTAAEQSSHHHCLSSRRPQLRLRASSPSPARRRLHHSSRHPSLFLTPTNLKSIIHGGFAQRPQARAGNAGAAEWLDDDGRPRRTGTFWTASAHIITAVIGSGVLSLAWAIAQLGWVAGPAAMLLFAFVTYYTATLLAECYRTGDPDTGKRNYTYMDAVRSNLGGAKVAFCGVIQYANLVGVAIGYTIASSISMQAIRRAGCFHKNGHGDPCKSSSNPYMILFGLVQILFSQIPDFDQIWWLSIVAAVMSFTYSSIGLALGIAQTVSNGGFKGSLTGISIGADVTSTQKIWHSLQAFGDIAFAYSFSNILIEIQDTIKAPPPSESKVMQKATRLSVATTTIFYMLCGCMGYAAFGDNAPDNLLTGFGFYEPFWLLDIANVAIVVHLVGAYQVFCQPIFAFVERRANATWPDSAFITRELRVGPFALSVFRLTWRSAFVCLTTVVAMLLPFFGNVVGFLGAVSFWPLTVYFPVEMYIKQRRVPRGSTKWICLQTLSISCLVVSIAAAAGSIADVIDALKVYRPFSS</sequence>
<feature type="compositionally biased region" description="Basic residues" evidence="10">
    <location>
        <begin position="131"/>
        <end position="142"/>
    </location>
</feature>
<evidence type="ECO:0000313" key="13">
    <source>
        <dbReference type="EMBL" id="KAF8726336.1"/>
    </source>
</evidence>
<feature type="region of interest" description="Disordered" evidence="10">
    <location>
        <begin position="1"/>
        <end position="22"/>
    </location>
</feature>
<feature type="transmembrane region" description="Helical" evidence="11">
    <location>
        <begin position="578"/>
        <end position="597"/>
    </location>
</feature>
<feature type="transmembrane region" description="Helical" evidence="11">
    <location>
        <begin position="360"/>
        <end position="384"/>
    </location>
</feature>
<dbReference type="GO" id="GO:0005886">
    <property type="term" value="C:plasma membrane"/>
    <property type="evidence" value="ECO:0007669"/>
    <property type="project" value="UniProtKB-SubCell"/>
</dbReference>
<evidence type="ECO:0000256" key="10">
    <source>
        <dbReference type="SAM" id="MobiDB-lite"/>
    </source>
</evidence>
<dbReference type="EMBL" id="JACEFO010001651">
    <property type="protein sequence ID" value="KAF8726336.1"/>
    <property type="molecule type" value="Genomic_DNA"/>
</dbReference>
<evidence type="ECO:0000256" key="9">
    <source>
        <dbReference type="ARBA" id="ARBA00061463"/>
    </source>
</evidence>
<evidence type="ECO:0000256" key="5">
    <source>
        <dbReference type="ARBA" id="ARBA00022847"/>
    </source>
</evidence>
<dbReference type="FunFam" id="1.20.1740.10:FF:000055">
    <property type="entry name" value="Amino acid permease 6"/>
    <property type="match status" value="1"/>
</dbReference>
<dbReference type="AlphaFoldDB" id="A0A835KGB2"/>
<feature type="transmembrane region" description="Helical" evidence="11">
    <location>
        <begin position="609"/>
        <end position="632"/>
    </location>
</feature>
<feature type="compositionally biased region" description="Polar residues" evidence="10">
    <location>
        <begin position="93"/>
        <end position="103"/>
    </location>
</feature>
<dbReference type="PANTHER" id="PTHR48017">
    <property type="entry name" value="OS05G0424000 PROTEIN-RELATED"/>
    <property type="match status" value="1"/>
</dbReference>
<feature type="region of interest" description="Disordered" evidence="10">
    <location>
        <begin position="66"/>
        <end position="165"/>
    </location>
</feature>